<organism evidence="2 3">
    <name type="scientific">Gymnopus androsaceus JB14</name>
    <dbReference type="NCBI Taxonomy" id="1447944"/>
    <lineage>
        <taxon>Eukaryota</taxon>
        <taxon>Fungi</taxon>
        <taxon>Dikarya</taxon>
        <taxon>Basidiomycota</taxon>
        <taxon>Agaricomycotina</taxon>
        <taxon>Agaricomycetes</taxon>
        <taxon>Agaricomycetidae</taxon>
        <taxon>Agaricales</taxon>
        <taxon>Marasmiineae</taxon>
        <taxon>Omphalotaceae</taxon>
        <taxon>Gymnopus</taxon>
    </lineage>
</organism>
<evidence type="ECO:0000256" key="1">
    <source>
        <dbReference type="SAM" id="MobiDB-lite"/>
    </source>
</evidence>
<accession>A0A6A4GHS7</accession>
<feature type="compositionally biased region" description="Acidic residues" evidence="1">
    <location>
        <begin position="442"/>
        <end position="451"/>
    </location>
</feature>
<feature type="region of interest" description="Disordered" evidence="1">
    <location>
        <begin position="316"/>
        <end position="454"/>
    </location>
</feature>
<evidence type="ECO:0000313" key="2">
    <source>
        <dbReference type="EMBL" id="KAE9385189.1"/>
    </source>
</evidence>
<dbReference type="Proteomes" id="UP000799118">
    <property type="component" value="Unassembled WGS sequence"/>
</dbReference>
<evidence type="ECO:0000313" key="3">
    <source>
        <dbReference type="Proteomes" id="UP000799118"/>
    </source>
</evidence>
<name>A0A6A4GHS7_9AGAR</name>
<protein>
    <submittedName>
        <fullName evidence="2">Uncharacterized protein</fullName>
    </submittedName>
</protein>
<feature type="compositionally biased region" description="Basic and acidic residues" evidence="1">
    <location>
        <begin position="316"/>
        <end position="426"/>
    </location>
</feature>
<dbReference type="AlphaFoldDB" id="A0A6A4GHS7"/>
<dbReference type="EMBL" id="ML770018">
    <property type="protein sequence ID" value="KAE9385189.1"/>
    <property type="molecule type" value="Genomic_DNA"/>
</dbReference>
<gene>
    <name evidence="2" type="ORF">BT96DRAFT_950023</name>
</gene>
<proteinExistence type="predicted"/>
<sequence>MPENFRFGVTAVKYGQKELIAAKESKMAMQMAIASSTCLRQVWGSRQRIVQYKEIEERRNIVAHLGTQFHLLQNLPLEGQQDNASSEDDRKRKNQQTRLMTDFFREISAHKRPMTWLPWNQLTLEVLNARVGYADTVTRIAREYLFKARVEYPRVSQLIEERFWYEVEALARVTNHKSLVKDFGCMTDLYEAGNPPDLEIGTFQMAMWAFIADPKGYKATEQHTVELLRCLVMPNARQIPSPDYQERFGSDDQLEVLLQKSKDYPEGYNEKENLRKFVETQEALYMRQHEHRAAVLQYLVECERCYGEIIEKQHSVEQQRRVQQRRQEESDKREEKKDLRVQQKFIKEQQREEANRFERERHREQEYAEQERAAQERAAQERAEYERAKQELREQERLEQEQMEQKRSRREREHKVPEQLGEHPEHSLFGAGPNEGFNPFDGGDEAVDNLFDDSAPTPLRWSKCSGPSHELTGMDSGQLIPLSLCQISR</sequence>
<keyword evidence="3" id="KW-1185">Reference proteome</keyword>
<reference evidence="2" key="1">
    <citation type="journal article" date="2019" name="Environ. Microbiol.">
        <title>Fungal ecological strategies reflected in gene transcription - a case study of two litter decomposers.</title>
        <authorList>
            <person name="Barbi F."/>
            <person name="Kohler A."/>
            <person name="Barry K."/>
            <person name="Baskaran P."/>
            <person name="Daum C."/>
            <person name="Fauchery L."/>
            <person name="Ihrmark K."/>
            <person name="Kuo A."/>
            <person name="LaButti K."/>
            <person name="Lipzen A."/>
            <person name="Morin E."/>
            <person name="Grigoriev I.V."/>
            <person name="Henrissat B."/>
            <person name="Lindahl B."/>
            <person name="Martin F."/>
        </authorList>
    </citation>
    <scope>NUCLEOTIDE SEQUENCE</scope>
    <source>
        <strain evidence="2">JB14</strain>
    </source>
</reference>